<feature type="region of interest" description="Disordered" evidence="1">
    <location>
        <begin position="1"/>
        <end position="22"/>
    </location>
</feature>
<evidence type="ECO:0000313" key="3">
    <source>
        <dbReference type="Proteomes" id="UP001301958"/>
    </source>
</evidence>
<name>A0AAN7BY04_9PEZI</name>
<evidence type="ECO:0000313" key="2">
    <source>
        <dbReference type="EMBL" id="KAK4231726.1"/>
    </source>
</evidence>
<organism evidence="2 3">
    <name type="scientific">Podospora fimiseda</name>
    <dbReference type="NCBI Taxonomy" id="252190"/>
    <lineage>
        <taxon>Eukaryota</taxon>
        <taxon>Fungi</taxon>
        <taxon>Dikarya</taxon>
        <taxon>Ascomycota</taxon>
        <taxon>Pezizomycotina</taxon>
        <taxon>Sordariomycetes</taxon>
        <taxon>Sordariomycetidae</taxon>
        <taxon>Sordariales</taxon>
        <taxon>Podosporaceae</taxon>
        <taxon>Podospora</taxon>
    </lineage>
</organism>
<dbReference type="Proteomes" id="UP001301958">
    <property type="component" value="Unassembled WGS sequence"/>
</dbReference>
<evidence type="ECO:0000256" key="1">
    <source>
        <dbReference type="SAM" id="MobiDB-lite"/>
    </source>
</evidence>
<gene>
    <name evidence="2" type="ORF">QBC38DRAFT_450965</name>
</gene>
<keyword evidence="3" id="KW-1185">Reference proteome</keyword>
<dbReference type="EMBL" id="MU865291">
    <property type="protein sequence ID" value="KAK4231726.1"/>
    <property type="molecule type" value="Genomic_DNA"/>
</dbReference>
<sequence>MTINTTNQNSSSSPSSQPSPWISNFHLKRLNASAPSKWPPPRYQPPYPAMQIADPSKPSLANLPLEIQLQICEVFFSQKGKYQTPIDIWYEDSDRSTEVLRGFIYLRTPPLQYWSGFCHLARFLIREHLQIRPPFLDDSHGTWPSRQPIRDRLESIENVIVDVVGQRRPTEMIVMGLEVALESAYRTVKDTNIAL</sequence>
<proteinExistence type="predicted"/>
<dbReference type="AlphaFoldDB" id="A0AAN7BY04"/>
<reference evidence="2" key="2">
    <citation type="submission" date="2023-05" db="EMBL/GenBank/DDBJ databases">
        <authorList>
            <consortium name="Lawrence Berkeley National Laboratory"/>
            <person name="Steindorff A."/>
            <person name="Hensen N."/>
            <person name="Bonometti L."/>
            <person name="Westerberg I."/>
            <person name="Brannstrom I.O."/>
            <person name="Guillou S."/>
            <person name="Cros-Aarteil S."/>
            <person name="Calhoun S."/>
            <person name="Haridas S."/>
            <person name="Kuo A."/>
            <person name="Mondo S."/>
            <person name="Pangilinan J."/>
            <person name="Riley R."/>
            <person name="Labutti K."/>
            <person name="Andreopoulos B."/>
            <person name="Lipzen A."/>
            <person name="Chen C."/>
            <person name="Yanf M."/>
            <person name="Daum C."/>
            <person name="Ng V."/>
            <person name="Clum A."/>
            <person name="Ohm R."/>
            <person name="Martin F."/>
            <person name="Silar P."/>
            <person name="Natvig D."/>
            <person name="Lalanne C."/>
            <person name="Gautier V."/>
            <person name="Ament-Velasquez S.L."/>
            <person name="Kruys A."/>
            <person name="Hutchinson M.I."/>
            <person name="Powell A.J."/>
            <person name="Barry K."/>
            <person name="Miller A.N."/>
            <person name="Grigoriev I.V."/>
            <person name="Debuchy R."/>
            <person name="Gladieux P."/>
            <person name="Thoren M.H."/>
            <person name="Johannesson H."/>
        </authorList>
    </citation>
    <scope>NUCLEOTIDE SEQUENCE</scope>
    <source>
        <strain evidence="2">CBS 990.96</strain>
    </source>
</reference>
<protein>
    <submittedName>
        <fullName evidence="2">Uncharacterized protein</fullName>
    </submittedName>
</protein>
<accession>A0AAN7BY04</accession>
<feature type="compositionally biased region" description="Low complexity" evidence="1">
    <location>
        <begin position="1"/>
        <end position="20"/>
    </location>
</feature>
<reference evidence="2" key="1">
    <citation type="journal article" date="2023" name="Mol. Phylogenet. Evol.">
        <title>Genome-scale phylogeny and comparative genomics of the fungal order Sordariales.</title>
        <authorList>
            <person name="Hensen N."/>
            <person name="Bonometti L."/>
            <person name="Westerberg I."/>
            <person name="Brannstrom I.O."/>
            <person name="Guillou S."/>
            <person name="Cros-Aarteil S."/>
            <person name="Calhoun S."/>
            <person name="Haridas S."/>
            <person name="Kuo A."/>
            <person name="Mondo S."/>
            <person name="Pangilinan J."/>
            <person name="Riley R."/>
            <person name="LaButti K."/>
            <person name="Andreopoulos B."/>
            <person name="Lipzen A."/>
            <person name="Chen C."/>
            <person name="Yan M."/>
            <person name="Daum C."/>
            <person name="Ng V."/>
            <person name="Clum A."/>
            <person name="Steindorff A."/>
            <person name="Ohm R.A."/>
            <person name="Martin F."/>
            <person name="Silar P."/>
            <person name="Natvig D.O."/>
            <person name="Lalanne C."/>
            <person name="Gautier V."/>
            <person name="Ament-Velasquez S.L."/>
            <person name="Kruys A."/>
            <person name="Hutchinson M.I."/>
            <person name="Powell A.J."/>
            <person name="Barry K."/>
            <person name="Miller A.N."/>
            <person name="Grigoriev I.V."/>
            <person name="Debuchy R."/>
            <person name="Gladieux P."/>
            <person name="Hiltunen Thoren M."/>
            <person name="Johannesson H."/>
        </authorList>
    </citation>
    <scope>NUCLEOTIDE SEQUENCE</scope>
    <source>
        <strain evidence="2">CBS 990.96</strain>
    </source>
</reference>
<comment type="caution">
    <text evidence="2">The sequence shown here is derived from an EMBL/GenBank/DDBJ whole genome shotgun (WGS) entry which is preliminary data.</text>
</comment>